<dbReference type="GO" id="GO:0005886">
    <property type="term" value="C:plasma membrane"/>
    <property type="evidence" value="ECO:0007669"/>
    <property type="project" value="UniProtKB-SubCell"/>
</dbReference>
<feature type="transmembrane region" description="Helical" evidence="7">
    <location>
        <begin position="135"/>
        <end position="157"/>
    </location>
</feature>
<evidence type="ECO:0000313" key="10">
    <source>
        <dbReference type="Proteomes" id="UP000824236"/>
    </source>
</evidence>
<comment type="subcellular location">
    <subcellularLocation>
        <location evidence="1">Cell membrane</location>
        <topology evidence="1">Multi-pass membrane protein</topology>
    </subcellularLocation>
</comment>
<comment type="similarity">
    <text evidence="2">Belongs to the acyltransferase 3 family.</text>
</comment>
<feature type="transmembrane region" description="Helical" evidence="7">
    <location>
        <begin position="12"/>
        <end position="31"/>
    </location>
</feature>
<feature type="domain" description="Acyltransferase 3" evidence="8">
    <location>
        <begin position="4"/>
        <end position="318"/>
    </location>
</feature>
<dbReference type="PANTHER" id="PTHR40074">
    <property type="entry name" value="O-ACETYLTRANSFERASE WECH"/>
    <property type="match status" value="1"/>
</dbReference>
<keyword evidence="9" id="KW-0808">Transferase</keyword>
<keyword evidence="4 7" id="KW-0812">Transmembrane</keyword>
<keyword evidence="5 7" id="KW-1133">Transmembrane helix</keyword>
<evidence type="ECO:0000256" key="3">
    <source>
        <dbReference type="ARBA" id="ARBA00022475"/>
    </source>
</evidence>
<sequence length="330" mass="38361">MNQQITNLRAFAIMLIVLGHSIIIYDTNFALLSTDVKMPLFQTLKHLVSFIQLKLFFSISGFLMCYKVIKWQERTVNEIFKGSASFIWNKFKRLMIPMLCVCFLYMDPIKLLIGVPDYALSWDFAAQQLTCTNIGHLWFLPCLFIIFIVMFFLLALVRNSKIGHIALFLVLALLTYKSGIFPKVFQLNEVAYYMSFFYLGYLINRVKIAFPEYKLRFKYIFAAMLIIVIGGGVLWKITSIGYEFYLSIVVVVLCYAIMPASRNRVIDTISNNSYGIYLFHSPLIYITAIYTPNINPWLMLFINFLAFGFVAYVITYLLDNSRLRFIVGKY</sequence>
<comment type="caution">
    <text evidence="9">The sequence shown here is derived from an EMBL/GenBank/DDBJ whole genome shotgun (WGS) entry which is preliminary data.</text>
</comment>
<evidence type="ECO:0000256" key="1">
    <source>
        <dbReference type="ARBA" id="ARBA00004651"/>
    </source>
</evidence>
<dbReference type="AlphaFoldDB" id="A0A9E2KI04"/>
<reference evidence="9" key="2">
    <citation type="submission" date="2021-04" db="EMBL/GenBank/DDBJ databases">
        <authorList>
            <person name="Gilroy R."/>
        </authorList>
    </citation>
    <scope>NUCLEOTIDE SEQUENCE</scope>
    <source>
        <strain evidence="9">B3-3758</strain>
    </source>
</reference>
<dbReference type="EMBL" id="JAHLFO010000116">
    <property type="protein sequence ID" value="MBU3814526.1"/>
    <property type="molecule type" value="Genomic_DNA"/>
</dbReference>
<dbReference type="Proteomes" id="UP000824236">
    <property type="component" value="Unassembled WGS sequence"/>
</dbReference>
<keyword evidence="9" id="KW-0012">Acyltransferase</keyword>
<dbReference type="InterPro" id="IPR002656">
    <property type="entry name" value="Acyl_transf_3_dom"/>
</dbReference>
<proteinExistence type="inferred from homology"/>
<keyword evidence="6 7" id="KW-0472">Membrane</keyword>
<accession>A0A9E2KI04</accession>
<feature type="transmembrane region" description="Helical" evidence="7">
    <location>
        <begin position="274"/>
        <end position="291"/>
    </location>
</feature>
<evidence type="ECO:0000259" key="8">
    <source>
        <dbReference type="Pfam" id="PF01757"/>
    </source>
</evidence>
<organism evidence="9 10">
    <name type="scientific">Candidatus Bacteroides intestinipullorum</name>
    <dbReference type="NCBI Taxonomy" id="2838471"/>
    <lineage>
        <taxon>Bacteria</taxon>
        <taxon>Pseudomonadati</taxon>
        <taxon>Bacteroidota</taxon>
        <taxon>Bacteroidia</taxon>
        <taxon>Bacteroidales</taxon>
        <taxon>Bacteroidaceae</taxon>
        <taxon>Bacteroides</taxon>
    </lineage>
</organism>
<gene>
    <name evidence="9" type="ORF">H9791_08495</name>
</gene>
<name>A0A9E2KI04_9BACE</name>
<feature type="transmembrane region" description="Helical" evidence="7">
    <location>
        <begin position="219"/>
        <end position="238"/>
    </location>
</feature>
<feature type="transmembrane region" description="Helical" evidence="7">
    <location>
        <begin position="164"/>
        <end position="184"/>
    </location>
</feature>
<evidence type="ECO:0000256" key="5">
    <source>
        <dbReference type="ARBA" id="ARBA00022989"/>
    </source>
</evidence>
<protein>
    <submittedName>
        <fullName evidence="9">Acyltransferase</fullName>
    </submittedName>
</protein>
<dbReference type="PANTHER" id="PTHR40074:SF2">
    <property type="entry name" value="O-ACETYLTRANSFERASE WECH"/>
    <property type="match status" value="1"/>
</dbReference>
<feature type="transmembrane region" description="Helical" evidence="7">
    <location>
        <begin position="94"/>
        <end position="115"/>
    </location>
</feature>
<dbReference type="Pfam" id="PF01757">
    <property type="entry name" value="Acyl_transf_3"/>
    <property type="match status" value="1"/>
</dbReference>
<feature type="transmembrane region" description="Helical" evidence="7">
    <location>
        <begin position="297"/>
        <end position="318"/>
    </location>
</feature>
<keyword evidence="3" id="KW-1003">Cell membrane</keyword>
<evidence type="ECO:0000313" key="9">
    <source>
        <dbReference type="EMBL" id="MBU3814526.1"/>
    </source>
</evidence>
<evidence type="ECO:0000256" key="4">
    <source>
        <dbReference type="ARBA" id="ARBA00022692"/>
    </source>
</evidence>
<evidence type="ECO:0000256" key="7">
    <source>
        <dbReference type="SAM" id="Phobius"/>
    </source>
</evidence>
<evidence type="ECO:0000256" key="6">
    <source>
        <dbReference type="ARBA" id="ARBA00023136"/>
    </source>
</evidence>
<feature type="transmembrane region" description="Helical" evidence="7">
    <location>
        <begin position="51"/>
        <end position="69"/>
    </location>
</feature>
<feature type="transmembrane region" description="Helical" evidence="7">
    <location>
        <begin position="244"/>
        <end position="262"/>
    </location>
</feature>
<evidence type="ECO:0000256" key="2">
    <source>
        <dbReference type="ARBA" id="ARBA00007400"/>
    </source>
</evidence>
<dbReference type="GO" id="GO:0009246">
    <property type="term" value="P:enterobacterial common antigen biosynthetic process"/>
    <property type="evidence" value="ECO:0007669"/>
    <property type="project" value="TreeGrafter"/>
</dbReference>
<dbReference type="GO" id="GO:0016413">
    <property type="term" value="F:O-acetyltransferase activity"/>
    <property type="evidence" value="ECO:0007669"/>
    <property type="project" value="TreeGrafter"/>
</dbReference>
<reference evidence="9" key="1">
    <citation type="journal article" date="2021" name="PeerJ">
        <title>Extensive microbial diversity within the chicken gut microbiome revealed by metagenomics and culture.</title>
        <authorList>
            <person name="Gilroy R."/>
            <person name="Ravi A."/>
            <person name="Getino M."/>
            <person name="Pursley I."/>
            <person name="Horton D.L."/>
            <person name="Alikhan N.F."/>
            <person name="Baker D."/>
            <person name="Gharbi K."/>
            <person name="Hall N."/>
            <person name="Watson M."/>
            <person name="Adriaenssens E.M."/>
            <person name="Foster-Nyarko E."/>
            <person name="Jarju S."/>
            <person name="Secka A."/>
            <person name="Antonio M."/>
            <person name="Oren A."/>
            <person name="Chaudhuri R.R."/>
            <person name="La Ragione R."/>
            <person name="Hildebrand F."/>
            <person name="Pallen M.J."/>
        </authorList>
    </citation>
    <scope>NUCLEOTIDE SEQUENCE</scope>
    <source>
        <strain evidence="9">B3-3758</strain>
    </source>
</reference>
<feature type="transmembrane region" description="Helical" evidence="7">
    <location>
        <begin position="190"/>
        <end position="207"/>
    </location>
</feature>